<feature type="signal peptide" evidence="1">
    <location>
        <begin position="1"/>
        <end position="27"/>
    </location>
</feature>
<feature type="chain" id="PRO_5045612580" description="Peptidase inhibitor family I36" evidence="1">
    <location>
        <begin position="28"/>
        <end position="160"/>
    </location>
</feature>
<evidence type="ECO:0000256" key="1">
    <source>
        <dbReference type="SAM" id="SignalP"/>
    </source>
</evidence>
<accession>A0ABV6WZE9</accession>
<organism evidence="2 3">
    <name type="scientific">Streptacidiphilus alkalitolerans</name>
    <dbReference type="NCBI Taxonomy" id="3342712"/>
    <lineage>
        <taxon>Bacteria</taxon>
        <taxon>Bacillati</taxon>
        <taxon>Actinomycetota</taxon>
        <taxon>Actinomycetes</taxon>
        <taxon>Kitasatosporales</taxon>
        <taxon>Streptomycetaceae</taxon>
        <taxon>Streptacidiphilus</taxon>
    </lineage>
</organism>
<keyword evidence="1" id="KW-0732">Signal</keyword>
<evidence type="ECO:0000313" key="2">
    <source>
        <dbReference type="EMBL" id="MFC1431421.1"/>
    </source>
</evidence>
<evidence type="ECO:0000313" key="3">
    <source>
        <dbReference type="Proteomes" id="UP001592530"/>
    </source>
</evidence>
<proteinExistence type="predicted"/>
<evidence type="ECO:0008006" key="4">
    <source>
        <dbReference type="Google" id="ProtNLM"/>
    </source>
</evidence>
<reference evidence="2 3" key="1">
    <citation type="submission" date="2024-09" db="EMBL/GenBank/DDBJ databases">
        <authorList>
            <person name="Lee S.D."/>
        </authorList>
    </citation>
    <scope>NUCLEOTIDE SEQUENCE [LARGE SCALE GENOMIC DNA]</scope>
    <source>
        <strain evidence="2 3">N1-3</strain>
    </source>
</reference>
<protein>
    <recommendedName>
        <fullName evidence="4">Peptidase inhibitor family I36</fullName>
    </recommendedName>
</protein>
<sequence>MKNIRLNSRTATLVAVGGMIAATSVFGATSASATVTVSTNCNWTGGLYLRYNSDFKGAEADICNDLFDYAGWSVYNGSSLDTAHLVFAAGDGGSAGAGTSVKNNAAAVANWSATAGVSYTVYFHSGYSGAAQSIPWTHDGYPVNLNSSLKNNNASQRAFA</sequence>
<dbReference type="EMBL" id="JBHEZY010000004">
    <property type="protein sequence ID" value="MFC1431421.1"/>
    <property type="molecule type" value="Genomic_DNA"/>
</dbReference>
<comment type="caution">
    <text evidence="2">The sequence shown here is derived from an EMBL/GenBank/DDBJ whole genome shotgun (WGS) entry which is preliminary data.</text>
</comment>
<dbReference type="Proteomes" id="UP001592530">
    <property type="component" value="Unassembled WGS sequence"/>
</dbReference>
<dbReference type="RefSeq" id="WP_380551969.1">
    <property type="nucleotide sequence ID" value="NZ_JBHEZY010000004.1"/>
</dbReference>
<gene>
    <name evidence="2" type="ORF">ACEZDB_12285</name>
</gene>
<name>A0ABV6WZE9_9ACTN</name>